<organism evidence="1 2">
    <name type="scientific">Hymenobacter lutimineralis</name>
    <dbReference type="NCBI Taxonomy" id="2606448"/>
    <lineage>
        <taxon>Bacteria</taxon>
        <taxon>Pseudomonadati</taxon>
        <taxon>Bacteroidota</taxon>
        <taxon>Cytophagia</taxon>
        <taxon>Cytophagales</taxon>
        <taxon>Hymenobacteraceae</taxon>
        <taxon>Hymenobacter</taxon>
    </lineage>
</organism>
<accession>A0A5D6US78</accession>
<comment type="caution">
    <text evidence="1">The sequence shown here is derived from an EMBL/GenBank/DDBJ whole genome shotgun (WGS) entry which is preliminary data.</text>
</comment>
<dbReference type="AlphaFoldDB" id="A0A5D6US78"/>
<keyword evidence="2" id="KW-1185">Reference proteome</keyword>
<gene>
    <name evidence="1" type="ORF">FY528_20360</name>
</gene>
<dbReference type="EMBL" id="VTHL01000034">
    <property type="protein sequence ID" value="TYZ05905.1"/>
    <property type="molecule type" value="Genomic_DNA"/>
</dbReference>
<protein>
    <submittedName>
        <fullName evidence="1">Uncharacterized protein</fullName>
    </submittedName>
</protein>
<proteinExistence type="predicted"/>
<dbReference type="Proteomes" id="UP000322791">
    <property type="component" value="Unassembled WGS sequence"/>
</dbReference>
<evidence type="ECO:0000313" key="1">
    <source>
        <dbReference type="EMBL" id="TYZ05905.1"/>
    </source>
</evidence>
<evidence type="ECO:0000313" key="2">
    <source>
        <dbReference type="Proteomes" id="UP000322791"/>
    </source>
</evidence>
<sequence>MGLDLVKVNQEMALEGVVTKREVNRQHFNWYLNHDESAWYDFWSFEPGDAATRQQITTDSLAFIRSTGDASGYTYYNTLGYYLRPGARLRKAAHSSYITVVQNHQVTRWKYRP</sequence>
<reference evidence="1 2" key="1">
    <citation type="submission" date="2019-08" db="EMBL/GenBank/DDBJ databases">
        <authorList>
            <person name="Seo M.-J."/>
        </authorList>
    </citation>
    <scope>NUCLEOTIDE SEQUENCE [LARGE SCALE GENOMIC DNA]</scope>
    <source>
        <strain evidence="1 2">KIGAM108</strain>
    </source>
</reference>
<name>A0A5D6US78_9BACT</name>
<dbReference type="RefSeq" id="WP_149072860.1">
    <property type="nucleotide sequence ID" value="NZ_VTHL01000034.1"/>
</dbReference>